<dbReference type="InterPro" id="IPR043145">
    <property type="entry name" value="Znf_ZZ_sf"/>
</dbReference>
<dbReference type="PROSITE" id="PS50135">
    <property type="entry name" value="ZF_ZZ_2"/>
    <property type="match status" value="1"/>
</dbReference>
<feature type="repeat" description="ANK" evidence="11">
    <location>
        <begin position="681"/>
        <end position="714"/>
    </location>
</feature>
<dbReference type="AlphaFoldDB" id="A0A6J8C4H8"/>
<dbReference type="OrthoDB" id="6133115at2759"/>
<dbReference type="Gene3D" id="3.90.228.10">
    <property type="match status" value="1"/>
</dbReference>
<dbReference type="EMBL" id="CACVKT020004666">
    <property type="protein sequence ID" value="CAC5391163.1"/>
    <property type="molecule type" value="Genomic_DNA"/>
</dbReference>
<dbReference type="GO" id="GO:0005737">
    <property type="term" value="C:cytoplasm"/>
    <property type="evidence" value="ECO:0007669"/>
    <property type="project" value="UniProtKB-SubCell"/>
</dbReference>
<dbReference type="PROSITE" id="PS51416">
    <property type="entry name" value="MIB_HERC2"/>
    <property type="match status" value="2"/>
</dbReference>
<dbReference type="InterPro" id="IPR002110">
    <property type="entry name" value="Ankyrin_rpt"/>
</dbReference>
<accession>A0A6J8C4H8</accession>
<keyword evidence="18" id="KW-1185">Reference proteome</keyword>
<evidence type="ECO:0000259" key="14">
    <source>
        <dbReference type="PROSITE" id="PS50135"/>
    </source>
</evidence>
<evidence type="ECO:0000256" key="10">
    <source>
        <dbReference type="ARBA" id="ARBA00022833"/>
    </source>
</evidence>
<dbReference type="Pfam" id="PF00569">
    <property type="entry name" value="ZZ"/>
    <property type="match status" value="1"/>
</dbReference>
<keyword evidence="10" id="KW-0862">Zinc</keyword>
<dbReference type="Pfam" id="PF06701">
    <property type="entry name" value="MIB_HERC2"/>
    <property type="match status" value="2"/>
</dbReference>
<dbReference type="InterPro" id="IPR000433">
    <property type="entry name" value="Znf_ZZ"/>
</dbReference>
<comment type="pathway">
    <text evidence="3">Protein modification; protein ubiquitination.</text>
</comment>
<dbReference type="SMART" id="SM00248">
    <property type="entry name" value="ANK"/>
    <property type="match status" value="8"/>
</dbReference>
<keyword evidence="17" id="KW-0012">Acyltransferase</keyword>
<keyword evidence="6" id="KW-0479">Metal-binding</keyword>
<dbReference type="Pfam" id="PF12796">
    <property type="entry name" value="Ank_2"/>
    <property type="match status" value="2"/>
</dbReference>
<dbReference type="EC" id="2.4.2.-" evidence="13"/>
<dbReference type="PANTHER" id="PTHR24202:SF4">
    <property type="entry name" value="E3 UBIQUITIN-PROTEIN LIGASE MIB2-RELATED"/>
    <property type="match status" value="1"/>
</dbReference>
<sequence length="998" mass="112049">MRTKTGVRVVRGPDWNNQRQDNGEGFLGTIVYVPKQGSDDKKVTVIWDSGRELRYRAGLHGKYDLRVFDSAPAGVIHTGVNCESCKEKDIRGARWKCCDCGNYNLCSACYMTDKHDIHHSFERIDSRQSSAVNVPPRADSKFSRKTARGLFSNVQVMRGPHWKWKNDDGGESGIGVIKEICTWGKDGYRGGVKVVWKADKSVKNYRVGAEGCIDVICVDKTDMNTGGNYYCDHLPVVNVVDPEKIALKIGDKVTINLPLKIFMEMQKDPIYGGWDDGLGQCLKETGTITSFLYGGKSARLQYEDSRTWLVNRMALFRKHTFSLGDPVKIHKDYKVVKELQKGHGGWNDEMKHALGKNGHIVRLDSEGDMMVQTENKKWIFNPTCITPTEGDPLTKQALAACTDKDNDDSDDTDDSVDDNYTEVSENLAEFFYDLLQEEQTSAEENINVSLVDAASKGDLETIRRLVNRYPNKIDDTFKDQTSLQVACYEGKYDTVVFLVQNDACVNLQDKAGDTALHLAANGNESGIMKHLADNGANVNITNARQQTALHIAVNKSNWKGCNILIDKGADPSLQDAKKDTVMHFVASQKYCPHETLKSIFRSKKAKFSVLNGNGYPVLSFAVMKNNRYVVDLMVRLNRKCTSDKMSDGRTALHLAAANNKVEISHCLITTGKADINVKDIKGRTPLMSAVYNGGTLKSVEQLIKFECSVNAQDNSGDTALHILQEQKSSNMMRKRRGADDTQVLCFLLENGANVQIENKNGKTPIDLTKDQSEKILIKTLAKKVTEKSFAKTKSGFTFPADWDDMGEETILRVNIDPSKTDLMKQQWKDVKQMFDNTLPQARILSIQRIQDKFNWEMYQVKKKKLEKQYGIGCANEQDLFHGTLPDKVDLIVEQNLDCRLAGTRVGTLLGKGTYFAKDAKYSDGYAQSDSNGHKFMFVYSVLAGKTCPGRDEYVRPPPQDTNNPKLLFDSCVDNVVKPKIYCVFENTQYCSRYLIEYT</sequence>
<evidence type="ECO:0000256" key="8">
    <source>
        <dbReference type="ARBA" id="ARBA00022771"/>
    </source>
</evidence>
<keyword evidence="4" id="KW-0963">Cytoplasm</keyword>
<comment type="subcellular location">
    <subcellularLocation>
        <location evidence="2">Cytoplasm</location>
    </subcellularLocation>
</comment>
<evidence type="ECO:0000256" key="5">
    <source>
        <dbReference type="ARBA" id="ARBA00022679"/>
    </source>
</evidence>
<dbReference type="InterPro" id="IPR040847">
    <property type="entry name" value="SH3_15"/>
</dbReference>
<keyword evidence="7" id="KW-0677">Repeat</keyword>
<dbReference type="SMART" id="SM00291">
    <property type="entry name" value="ZnF_ZZ"/>
    <property type="match status" value="1"/>
</dbReference>
<feature type="domain" description="ZZ-type" evidence="14">
    <location>
        <begin position="77"/>
        <end position="129"/>
    </location>
</feature>
<name>A0A6J8C4H8_MYTCO</name>
<dbReference type="PROSITE" id="PS50297">
    <property type="entry name" value="ANK_REP_REGION"/>
    <property type="match status" value="3"/>
</dbReference>
<protein>
    <recommendedName>
        <fullName evidence="13">Poly [ADP-ribose] polymerase</fullName>
        <shortName evidence="13">PARP</shortName>
        <ecNumber evidence="13">2.4.2.-</ecNumber>
    </recommendedName>
</protein>
<feature type="repeat" description="ANK" evidence="11">
    <location>
        <begin position="478"/>
        <end position="510"/>
    </location>
</feature>
<dbReference type="Proteomes" id="UP000507470">
    <property type="component" value="Unassembled WGS sequence"/>
</dbReference>
<organism evidence="17 18">
    <name type="scientific">Mytilus coruscus</name>
    <name type="common">Sea mussel</name>
    <dbReference type="NCBI Taxonomy" id="42192"/>
    <lineage>
        <taxon>Eukaryota</taxon>
        <taxon>Metazoa</taxon>
        <taxon>Spiralia</taxon>
        <taxon>Lophotrochozoa</taxon>
        <taxon>Mollusca</taxon>
        <taxon>Bivalvia</taxon>
        <taxon>Autobranchia</taxon>
        <taxon>Pteriomorphia</taxon>
        <taxon>Mytilida</taxon>
        <taxon>Mytiloidea</taxon>
        <taxon>Mytilidae</taxon>
        <taxon>Mytilinae</taxon>
        <taxon>Mytilus</taxon>
    </lineage>
</organism>
<dbReference type="GO" id="GO:0061630">
    <property type="term" value="F:ubiquitin protein ligase activity"/>
    <property type="evidence" value="ECO:0007669"/>
    <property type="project" value="UniProtKB-EC"/>
</dbReference>
<feature type="domain" description="PARP catalytic" evidence="15">
    <location>
        <begin position="798"/>
        <end position="998"/>
    </location>
</feature>
<evidence type="ECO:0000256" key="11">
    <source>
        <dbReference type="PROSITE-ProRule" id="PRU00023"/>
    </source>
</evidence>
<dbReference type="GO" id="GO:0008270">
    <property type="term" value="F:zinc ion binding"/>
    <property type="evidence" value="ECO:0007669"/>
    <property type="project" value="UniProtKB-KW"/>
</dbReference>
<evidence type="ECO:0000256" key="3">
    <source>
        <dbReference type="ARBA" id="ARBA00004906"/>
    </source>
</evidence>
<dbReference type="SUPFAM" id="SSF48403">
    <property type="entry name" value="Ankyrin repeat"/>
    <property type="match status" value="1"/>
</dbReference>
<feature type="repeat" description="ANK" evidence="11">
    <location>
        <begin position="544"/>
        <end position="576"/>
    </location>
</feature>
<dbReference type="Pfam" id="PF00023">
    <property type="entry name" value="Ank"/>
    <property type="match status" value="2"/>
</dbReference>
<dbReference type="Gene3D" id="1.25.40.20">
    <property type="entry name" value="Ankyrin repeat-containing domain"/>
    <property type="match status" value="3"/>
</dbReference>
<keyword evidence="9" id="KW-0833">Ubl conjugation pathway</keyword>
<dbReference type="InterPro" id="IPR010606">
    <property type="entry name" value="Mib_Herc2"/>
</dbReference>
<evidence type="ECO:0000256" key="7">
    <source>
        <dbReference type="ARBA" id="ARBA00022737"/>
    </source>
</evidence>
<evidence type="ECO:0000256" key="6">
    <source>
        <dbReference type="ARBA" id="ARBA00022723"/>
    </source>
</evidence>
<proteinExistence type="predicted"/>
<feature type="repeat" description="ANK" evidence="11">
    <location>
        <begin position="511"/>
        <end position="543"/>
    </location>
</feature>
<dbReference type="SUPFAM" id="SSF56399">
    <property type="entry name" value="ADP-ribosylation"/>
    <property type="match status" value="1"/>
</dbReference>
<keyword evidence="8 12" id="KW-0863">Zinc-finger</keyword>
<dbReference type="PROSITE" id="PS01357">
    <property type="entry name" value="ZF_ZZ_1"/>
    <property type="match status" value="1"/>
</dbReference>
<feature type="domain" description="MIB/HERC2" evidence="16">
    <location>
        <begin position="142"/>
        <end position="221"/>
    </location>
</feature>
<dbReference type="PANTHER" id="PTHR24202">
    <property type="entry name" value="E3 UBIQUITIN-PROTEIN LIGASE MIB2"/>
    <property type="match status" value="1"/>
</dbReference>
<keyword evidence="13" id="KW-0520">NAD</keyword>
<dbReference type="GO" id="GO:0003950">
    <property type="term" value="F:NAD+ poly-ADP-ribosyltransferase activity"/>
    <property type="evidence" value="ECO:0007669"/>
    <property type="project" value="UniProtKB-UniRule"/>
</dbReference>
<dbReference type="Gene3D" id="2.30.30.40">
    <property type="entry name" value="SH3 Domains"/>
    <property type="match status" value="2"/>
</dbReference>
<evidence type="ECO:0000256" key="12">
    <source>
        <dbReference type="PROSITE-ProRule" id="PRU00228"/>
    </source>
</evidence>
<dbReference type="SUPFAM" id="SSF57850">
    <property type="entry name" value="RING/U-box"/>
    <property type="match status" value="1"/>
</dbReference>
<dbReference type="SUPFAM" id="SSF159034">
    <property type="entry name" value="Mib/herc2 domain-like"/>
    <property type="match status" value="2"/>
</dbReference>
<keyword evidence="5 13" id="KW-0808">Transferase</keyword>
<evidence type="ECO:0000259" key="16">
    <source>
        <dbReference type="PROSITE" id="PS51416"/>
    </source>
</evidence>
<evidence type="ECO:0000313" key="18">
    <source>
        <dbReference type="Proteomes" id="UP000507470"/>
    </source>
</evidence>
<feature type="repeat" description="ANK" evidence="11">
    <location>
        <begin position="647"/>
        <end position="680"/>
    </location>
</feature>
<evidence type="ECO:0000256" key="1">
    <source>
        <dbReference type="ARBA" id="ARBA00000900"/>
    </source>
</evidence>
<dbReference type="Pfam" id="PF00644">
    <property type="entry name" value="PARP"/>
    <property type="match status" value="1"/>
</dbReference>
<comment type="catalytic activity">
    <reaction evidence="1">
        <text>S-ubiquitinyl-[E2 ubiquitin-conjugating enzyme]-L-cysteine + [acceptor protein]-L-lysine = [E2 ubiquitin-conjugating enzyme]-L-cysteine + N(6)-ubiquitinyl-[acceptor protein]-L-lysine.</text>
        <dbReference type="EC" id="2.3.2.27"/>
    </reaction>
</comment>
<dbReference type="PRINTS" id="PR01415">
    <property type="entry name" value="ANKYRIN"/>
</dbReference>
<dbReference type="InterPro" id="IPR012317">
    <property type="entry name" value="Poly(ADP-ribose)pol_cat_dom"/>
</dbReference>
<gene>
    <name evidence="17" type="ORF">MCOR_26188</name>
</gene>
<reference evidence="17 18" key="1">
    <citation type="submission" date="2020-06" db="EMBL/GenBank/DDBJ databases">
        <authorList>
            <person name="Li R."/>
            <person name="Bekaert M."/>
        </authorList>
    </citation>
    <scope>NUCLEOTIDE SEQUENCE [LARGE SCALE GENOMIC DNA]</scope>
    <source>
        <strain evidence="18">wild</strain>
    </source>
</reference>
<feature type="domain" description="MIB/HERC2" evidence="16">
    <location>
        <begin position="1"/>
        <end position="71"/>
    </location>
</feature>
<dbReference type="PROSITE" id="PS50088">
    <property type="entry name" value="ANK_REPEAT"/>
    <property type="match status" value="5"/>
</dbReference>
<evidence type="ECO:0000256" key="13">
    <source>
        <dbReference type="RuleBase" id="RU362114"/>
    </source>
</evidence>
<evidence type="ECO:0000313" key="17">
    <source>
        <dbReference type="EMBL" id="CAC5391163.1"/>
    </source>
</evidence>
<dbReference type="UniPathway" id="UPA00143"/>
<keyword evidence="11" id="KW-0040">ANK repeat</keyword>
<dbReference type="Pfam" id="PF18346">
    <property type="entry name" value="SH3_15"/>
    <property type="match status" value="1"/>
</dbReference>
<dbReference type="InterPro" id="IPR037252">
    <property type="entry name" value="Mib_Herc2_sf"/>
</dbReference>
<evidence type="ECO:0000256" key="9">
    <source>
        <dbReference type="ARBA" id="ARBA00022786"/>
    </source>
</evidence>
<dbReference type="PROSITE" id="PS51059">
    <property type="entry name" value="PARP_CATALYTIC"/>
    <property type="match status" value="1"/>
</dbReference>
<evidence type="ECO:0000259" key="15">
    <source>
        <dbReference type="PROSITE" id="PS51059"/>
    </source>
</evidence>
<dbReference type="GO" id="GO:0016567">
    <property type="term" value="P:protein ubiquitination"/>
    <property type="evidence" value="ECO:0007669"/>
    <property type="project" value="UniProtKB-UniPathway"/>
</dbReference>
<evidence type="ECO:0000256" key="2">
    <source>
        <dbReference type="ARBA" id="ARBA00004496"/>
    </source>
</evidence>
<dbReference type="Gene3D" id="3.30.60.90">
    <property type="match status" value="1"/>
</dbReference>
<keyword evidence="13" id="KW-0328">Glycosyltransferase</keyword>
<evidence type="ECO:0000256" key="4">
    <source>
        <dbReference type="ARBA" id="ARBA00022490"/>
    </source>
</evidence>
<dbReference type="InterPro" id="IPR036770">
    <property type="entry name" value="Ankyrin_rpt-contain_sf"/>
</dbReference>